<name>A0A3D8RU09_9HELO</name>
<keyword evidence="2" id="KW-1185">Reference proteome</keyword>
<accession>A0A3D8RU09</accession>
<evidence type="ECO:0000313" key="1">
    <source>
        <dbReference type="EMBL" id="RDW77334.1"/>
    </source>
</evidence>
<gene>
    <name evidence="1" type="ORF">BP6252_05387</name>
</gene>
<evidence type="ECO:0000313" key="2">
    <source>
        <dbReference type="Proteomes" id="UP000256645"/>
    </source>
</evidence>
<reference evidence="1 2" key="1">
    <citation type="journal article" date="2018" name="IMA Fungus">
        <title>IMA Genome-F 9: Draft genome sequence of Annulohypoxylon stygium, Aspergillus mulundensis, Berkeleyomyces basicola (syn. Thielaviopsis basicola), Ceratocystis smalleyi, two Cercospora beticola strains, Coleophoma cylindrospora, Fusarium fracticaudum, Phialophora cf. hyalina, and Morchella septimelata.</title>
        <authorList>
            <person name="Wingfield B.D."/>
            <person name="Bills G.F."/>
            <person name="Dong Y."/>
            <person name="Huang W."/>
            <person name="Nel W.J."/>
            <person name="Swalarsk-Parry B.S."/>
            <person name="Vaghefi N."/>
            <person name="Wilken P.M."/>
            <person name="An Z."/>
            <person name="de Beer Z.W."/>
            <person name="De Vos L."/>
            <person name="Chen L."/>
            <person name="Duong T.A."/>
            <person name="Gao Y."/>
            <person name="Hammerbacher A."/>
            <person name="Kikkert J.R."/>
            <person name="Li Y."/>
            <person name="Li H."/>
            <person name="Li K."/>
            <person name="Li Q."/>
            <person name="Liu X."/>
            <person name="Ma X."/>
            <person name="Naidoo K."/>
            <person name="Pethybridge S.J."/>
            <person name="Sun J."/>
            <person name="Steenkamp E.T."/>
            <person name="van der Nest M.A."/>
            <person name="van Wyk S."/>
            <person name="Wingfield M.J."/>
            <person name="Xiong C."/>
            <person name="Yue Q."/>
            <person name="Zhang X."/>
        </authorList>
    </citation>
    <scope>NUCLEOTIDE SEQUENCE [LARGE SCALE GENOMIC DNA]</scope>
    <source>
        <strain evidence="1 2">BP6252</strain>
    </source>
</reference>
<proteinExistence type="predicted"/>
<dbReference type="AlphaFoldDB" id="A0A3D8RU09"/>
<organism evidence="1 2">
    <name type="scientific">Coleophoma cylindrospora</name>
    <dbReference type="NCBI Taxonomy" id="1849047"/>
    <lineage>
        <taxon>Eukaryota</taxon>
        <taxon>Fungi</taxon>
        <taxon>Dikarya</taxon>
        <taxon>Ascomycota</taxon>
        <taxon>Pezizomycotina</taxon>
        <taxon>Leotiomycetes</taxon>
        <taxon>Helotiales</taxon>
        <taxon>Dermateaceae</taxon>
        <taxon>Coleophoma</taxon>
    </lineage>
</organism>
<protein>
    <submittedName>
        <fullName evidence="1">Uncharacterized protein</fullName>
    </submittedName>
</protein>
<sequence>MRRPSPVVGYPGQSEWLCASCCLLLARPERTNKCRPLTAISRISSSPVSVHLSSRCSAAVRQHRPVQNRFPSIPIPSHRHPHLALLSSSDRARNPRSYPGNPSAVTCVRSGDESITALHVPQFRLEAHLVAVPPTTLPGKRLLASVLENNPVLDAAGKAVLRGFNVQSSARRIFAFVLAAHHAPAGSSLPSTADAY</sequence>
<dbReference type="Proteomes" id="UP000256645">
    <property type="component" value="Unassembled WGS sequence"/>
</dbReference>
<dbReference type="EMBL" id="PDLM01000005">
    <property type="protein sequence ID" value="RDW77334.1"/>
    <property type="molecule type" value="Genomic_DNA"/>
</dbReference>
<comment type="caution">
    <text evidence="1">The sequence shown here is derived from an EMBL/GenBank/DDBJ whole genome shotgun (WGS) entry which is preliminary data.</text>
</comment>